<dbReference type="KEGG" id="cmd:B841_02765"/>
<protein>
    <submittedName>
        <fullName evidence="2">Uncharacterized protein</fullName>
    </submittedName>
</protein>
<reference evidence="2 3" key="1">
    <citation type="submission" date="2012-11" db="EMBL/GenBank/DDBJ databases">
        <title>The complete genome sequence of Corynebacterium maris Coryn-1 (=DSM 45190).</title>
        <authorList>
            <person name="Schaffert L."/>
            <person name="Albersmeier A."/>
            <person name="Kalinowski J."/>
            <person name="Ruckert C."/>
        </authorList>
    </citation>
    <scope>NUCLEOTIDE SEQUENCE [LARGE SCALE GENOMIC DNA]</scope>
    <source>
        <strain evidence="3">Coryn-1</strain>
    </source>
</reference>
<evidence type="ECO:0000313" key="2">
    <source>
        <dbReference type="EMBL" id="AGS34036.1"/>
    </source>
</evidence>
<feature type="compositionally biased region" description="Basic and acidic residues" evidence="1">
    <location>
        <begin position="184"/>
        <end position="229"/>
    </location>
</feature>
<name>S5TGL6_9CORY</name>
<dbReference type="AlphaFoldDB" id="S5TGL6"/>
<keyword evidence="3" id="KW-1185">Reference proteome</keyword>
<dbReference type="Proteomes" id="UP000015388">
    <property type="component" value="Chromosome"/>
</dbReference>
<dbReference type="eggNOG" id="ENOG5030A1Q">
    <property type="taxonomic scope" value="Bacteria"/>
</dbReference>
<evidence type="ECO:0000313" key="3">
    <source>
        <dbReference type="Proteomes" id="UP000015388"/>
    </source>
</evidence>
<gene>
    <name evidence="2" type="ORF">B841_02765</name>
</gene>
<dbReference type="HOGENOM" id="CLU_1007281_0_0_11"/>
<dbReference type="PATRIC" id="fig|1224163.3.peg.557"/>
<dbReference type="RefSeq" id="WP_020933969.1">
    <property type="nucleotide sequence ID" value="NC_021915.1"/>
</dbReference>
<proteinExistence type="predicted"/>
<evidence type="ECO:0000256" key="1">
    <source>
        <dbReference type="SAM" id="MobiDB-lite"/>
    </source>
</evidence>
<feature type="region of interest" description="Disordered" evidence="1">
    <location>
        <begin position="181"/>
        <end position="276"/>
    </location>
</feature>
<sequence>MAAGNFHNAYAPEWKGRAERFDPAHAHHLLKPGEPDPAQFPAHARGTWRRALLFLSLGYRPEGEDVADLERWTALSVDDRREELARHNRDREAVKAAAVKELASKEVASATALARRLSECPGLPHADQITALLETLAPIDPTGEGTRSNTGGTVKRLYIHPRDGRPGHYVSRSARALRGYAETAQRDAQRAHRREQLAAERKQLAAEREARRAERERQREQRAEQREGRQAAQRAQQAREREQRAERHRVERLRLAEQRRTAHRRKYHSDRERKTA</sequence>
<accession>S5TGL6</accession>
<dbReference type="OrthoDB" id="9973236at2"/>
<feature type="compositionally biased region" description="Basic and acidic residues" evidence="1">
    <location>
        <begin position="237"/>
        <end position="260"/>
    </location>
</feature>
<dbReference type="EMBL" id="CP003924">
    <property type="protein sequence ID" value="AGS34036.1"/>
    <property type="molecule type" value="Genomic_DNA"/>
</dbReference>
<organism evidence="2 3">
    <name type="scientific">Corynebacterium maris DSM 45190</name>
    <dbReference type="NCBI Taxonomy" id="1224163"/>
    <lineage>
        <taxon>Bacteria</taxon>
        <taxon>Bacillati</taxon>
        <taxon>Actinomycetota</taxon>
        <taxon>Actinomycetes</taxon>
        <taxon>Mycobacteriales</taxon>
        <taxon>Corynebacteriaceae</taxon>
        <taxon>Corynebacterium</taxon>
    </lineage>
</organism>
<dbReference type="STRING" id="1224163.B841_02765"/>